<gene>
    <name evidence="1" type="ORF">BJG266_LOCUS9401</name>
    <name evidence="2" type="ORF">QVE165_LOCUS34433</name>
</gene>
<accession>A0A815HZ87</accession>
<dbReference type="EMBL" id="CAJNOI010000031">
    <property type="protein sequence ID" value="CAF0880592.1"/>
    <property type="molecule type" value="Genomic_DNA"/>
</dbReference>
<evidence type="ECO:0000313" key="2">
    <source>
        <dbReference type="EMBL" id="CAF1359004.1"/>
    </source>
</evidence>
<evidence type="ECO:0000313" key="1">
    <source>
        <dbReference type="EMBL" id="CAF0880592.1"/>
    </source>
</evidence>
<organism evidence="2 3">
    <name type="scientific">Adineta steineri</name>
    <dbReference type="NCBI Taxonomy" id="433720"/>
    <lineage>
        <taxon>Eukaryota</taxon>
        <taxon>Metazoa</taxon>
        <taxon>Spiralia</taxon>
        <taxon>Gnathifera</taxon>
        <taxon>Rotifera</taxon>
        <taxon>Eurotatoria</taxon>
        <taxon>Bdelloidea</taxon>
        <taxon>Adinetida</taxon>
        <taxon>Adinetidae</taxon>
        <taxon>Adineta</taxon>
    </lineage>
</organism>
<dbReference type="AlphaFoldDB" id="A0A815HZ87"/>
<reference evidence="2" key="1">
    <citation type="submission" date="2021-02" db="EMBL/GenBank/DDBJ databases">
        <authorList>
            <person name="Nowell W R."/>
        </authorList>
    </citation>
    <scope>NUCLEOTIDE SEQUENCE</scope>
</reference>
<sequence>MKRKLYFHKKQLIQTNSNNKIKQPRKYLRYKNNIAKVYEVNTHGKFTIIIRRSFIQLPIHSTTNMNPCYSYDLLSRCDSKLFLQSNLNNNHYLVQNRKGKTWKSMYEKSNTETESSTFTVHIYYFFIELMVCIQKHLAKTTIHSISEDSDSDDSMNNNNLCKIQRLDNYKTDLSCSQTNKSIDSRFFNDDNYLEGKRCDNMLLNNIRNQDNEINYENIQILIQNLQQSDLESINSFDIGQILSDLIHHAVNIENTNTNLQPSSNLLTFLSYTPQFFHILRTIIANKCSCQSLDPTNFLECQYLIDILHSSEFILGYLHQYYSHEKMFLLTILTHLYQILSSMTDDNNSYRYQSICQSLFNILQKLNKKQDSYLE</sequence>
<dbReference type="OrthoDB" id="10003636at2759"/>
<proteinExistence type="predicted"/>
<evidence type="ECO:0000313" key="3">
    <source>
        <dbReference type="Proteomes" id="UP000663832"/>
    </source>
</evidence>
<dbReference type="Proteomes" id="UP000663877">
    <property type="component" value="Unassembled WGS sequence"/>
</dbReference>
<protein>
    <submittedName>
        <fullName evidence="2">Uncharacterized protein</fullName>
    </submittedName>
</protein>
<dbReference type="Proteomes" id="UP000663832">
    <property type="component" value="Unassembled WGS sequence"/>
</dbReference>
<keyword evidence="3" id="KW-1185">Reference proteome</keyword>
<dbReference type="EMBL" id="CAJNOM010000324">
    <property type="protein sequence ID" value="CAF1359004.1"/>
    <property type="molecule type" value="Genomic_DNA"/>
</dbReference>
<name>A0A815HZ87_9BILA</name>
<comment type="caution">
    <text evidence="2">The sequence shown here is derived from an EMBL/GenBank/DDBJ whole genome shotgun (WGS) entry which is preliminary data.</text>
</comment>